<dbReference type="PaxDb" id="4113-PGSC0003DMT400094820"/>
<accession>M1DUY7</accession>
<reference evidence="1" key="2">
    <citation type="submission" date="2015-06" db="UniProtKB">
        <authorList>
            <consortium name="EnsemblPlants"/>
        </authorList>
    </citation>
    <scope>IDENTIFICATION</scope>
    <source>
        <strain evidence="1">DM1-3 516 R44</strain>
    </source>
</reference>
<dbReference type="HOGENOM" id="CLU_2030787_0_0_1"/>
<dbReference type="AlphaFoldDB" id="M1DUY7"/>
<reference evidence="2" key="1">
    <citation type="journal article" date="2011" name="Nature">
        <title>Genome sequence and analysis of the tuber crop potato.</title>
        <authorList>
            <consortium name="The Potato Genome Sequencing Consortium"/>
        </authorList>
    </citation>
    <scope>NUCLEOTIDE SEQUENCE [LARGE SCALE GENOMIC DNA]</scope>
    <source>
        <strain evidence="2">cv. DM1-3 516 R44</strain>
    </source>
</reference>
<keyword evidence="2" id="KW-1185">Reference proteome</keyword>
<organism evidence="1 2">
    <name type="scientific">Solanum tuberosum</name>
    <name type="common">Potato</name>
    <dbReference type="NCBI Taxonomy" id="4113"/>
    <lineage>
        <taxon>Eukaryota</taxon>
        <taxon>Viridiplantae</taxon>
        <taxon>Streptophyta</taxon>
        <taxon>Embryophyta</taxon>
        <taxon>Tracheophyta</taxon>
        <taxon>Spermatophyta</taxon>
        <taxon>Magnoliopsida</taxon>
        <taxon>eudicotyledons</taxon>
        <taxon>Gunneridae</taxon>
        <taxon>Pentapetalae</taxon>
        <taxon>asterids</taxon>
        <taxon>lamiids</taxon>
        <taxon>Solanales</taxon>
        <taxon>Solanaceae</taxon>
        <taxon>Solanoideae</taxon>
        <taxon>Solaneae</taxon>
        <taxon>Solanum</taxon>
    </lineage>
</organism>
<evidence type="ECO:0000313" key="2">
    <source>
        <dbReference type="Proteomes" id="UP000011115"/>
    </source>
</evidence>
<evidence type="ECO:0000313" key="1">
    <source>
        <dbReference type="EnsemblPlants" id="PGSC0003DMT400094820"/>
    </source>
</evidence>
<sequence length="122" mass="13679">MPTTARGETFCRRGHLSRPVYTRLVRNGSACFLASGKFDGMHDLSVLRRRRRNTHGALINSQPPCVARNDGDSIGPATKALASSYDISSRAMRFDTCFEQRRPNPYAISVTDQAQFMLVGRW</sequence>
<dbReference type="EnsemblPlants" id="PGSC0003DMT400094820">
    <property type="protein sequence ID" value="PGSC0003DMT400094820"/>
    <property type="gene ID" value="PGSC0003DMG400044391"/>
</dbReference>
<dbReference type="Proteomes" id="UP000011115">
    <property type="component" value="Unassembled WGS sequence"/>
</dbReference>
<proteinExistence type="predicted"/>
<name>M1DUY7_SOLTU</name>
<dbReference type="InParanoid" id="M1DUY7"/>
<protein>
    <submittedName>
        <fullName evidence="1">Uncharacterized protein</fullName>
    </submittedName>
</protein>
<dbReference type="Gramene" id="PGSC0003DMT400094820">
    <property type="protein sequence ID" value="PGSC0003DMT400094820"/>
    <property type="gene ID" value="PGSC0003DMG400044391"/>
</dbReference>